<gene>
    <name evidence="1" type="ORF">MARPO_0026s0108</name>
</gene>
<name>A0A2R6XAV1_MARPO</name>
<dbReference type="Gramene" id="Mp2g12630.1">
    <property type="protein sequence ID" value="Mp2g12630.1.cds"/>
    <property type="gene ID" value="Mp2g12630"/>
</dbReference>
<keyword evidence="2" id="KW-1185">Reference proteome</keyword>
<organism evidence="1 2">
    <name type="scientific">Marchantia polymorpha</name>
    <name type="common">Common liverwort</name>
    <name type="synonym">Marchantia aquatica</name>
    <dbReference type="NCBI Taxonomy" id="3197"/>
    <lineage>
        <taxon>Eukaryota</taxon>
        <taxon>Viridiplantae</taxon>
        <taxon>Streptophyta</taxon>
        <taxon>Embryophyta</taxon>
        <taxon>Marchantiophyta</taxon>
        <taxon>Marchantiopsida</taxon>
        <taxon>Marchantiidae</taxon>
        <taxon>Marchantiales</taxon>
        <taxon>Marchantiaceae</taxon>
        <taxon>Marchantia</taxon>
    </lineage>
</organism>
<proteinExistence type="predicted"/>
<dbReference type="EMBL" id="KZ772698">
    <property type="protein sequence ID" value="PTQ43236.1"/>
    <property type="molecule type" value="Genomic_DNA"/>
</dbReference>
<dbReference type="Proteomes" id="UP000244005">
    <property type="component" value="Unassembled WGS sequence"/>
</dbReference>
<sequence>MVDNILAMEACRTKIEDEDELDKLLSVMGRWLALHRYSVRRKKTAKCWKLMWNSSNVRHKQGDGHLESSARVDWGHIFRD</sequence>
<evidence type="ECO:0000313" key="1">
    <source>
        <dbReference type="EMBL" id="PTQ43236.1"/>
    </source>
</evidence>
<reference evidence="2" key="1">
    <citation type="journal article" date="2017" name="Cell">
        <title>Insights into land plant evolution garnered from the Marchantia polymorpha genome.</title>
        <authorList>
            <person name="Bowman J.L."/>
            <person name="Kohchi T."/>
            <person name="Yamato K.T."/>
            <person name="Jenkins J."/>
            <person name="Shu S."/>
            <person name="Ishizaki K."/>
            <person name="Yamaoka S."/>
            <person name="Nishihama R."/>
            <person name="Nakamura Y."/>
            <person name="Berger F."/>
            <person name="Adam C."/>
            <person name="Aki S.S."/>
            <person name="Althoff F."/>
            <person name="Araki T."/>
            <person name="Arteaga-Vazquez M.A."/>
            <person name="Balasubrmanian S."/>
            <person name="Barry K."/>
            <person name="Bauer D."/>
            <person name="Boehm C.R."/>
            <person name="Briginshaw L."/>
            <person name="Caballero-Perez J."/>
            <person name="Catarino B."/>
            <person name="Chen F."/>
            <person name="Chiyoda S."/>
            <person name="Chovatia M."/>
            <person name="Davies K.M."/>
            <person name="Delmans M."/>
            <person name="Demura T."/>
            <person name="Dierschke T."/>
            <person name="Dolan L."/>
            <person name="Dorantes-Acosta A.E."/>
            <person name="Eklund D.M."/>
            <person name="Florent S.N."/>
            <person name="Flores-Sandoval E."/>
            <person name="Fujiyama A."/>
            <person name="Fukuzawa H."/>
            <person name="Galik B."/>
            <person name="Grimanelli D."/>
            <person name="Grimwood J."/>
            <person name="Grossniklaus U."/>
            <person name="Hamada T."/>
            <person name="Haseloff J."/>
            <person name="Hetherington A.J."/>
            <person name="Higo A."/>
            <person name="Hirakawa Y."/>
            <person name="Hundley H.N."/>
            <person name="Ikeda Y."/>
            <person name="Inoue K."/>
            <person name="Inoue S.I."/>
            <person name="Ishida S."/>
            <person name="Jia Q."/>
            <person name="Kakita M."/>
            <person name="Kanazawa T."/>
            <person name="Kawai Y."/>
            <person name="Kawashima T."/>
            <person name="Kennedy M."/>
            <person name="Kinose K."/>
            <person name="Kinoshita T."/>
            <person name="Kohara Y."/>
            <person name="Koide E."/>
            <person name="Komatsu K."/>
            <person name="Kopischke S."/>
            <person name="Kubo M."/>
            <person name="Kyozuka J."/>
            <person name="Lagercrantz U."/>
            <person name="Lin S.S."/>
            <person name="Lindquist E."/>
            <person name="Lipzen A.M."/>
            <person name="Lu C.W."/>
            <person name="De Luna E."/>
            <person name="Martienssen R.A."/>
            <person name="Minamino N."/>
            <person name="Mizutani M."/>
            <person name="Mizutani M."/>
            <person name="Mochizuki N."/>
            <person name="Monte I."/>
            <person name="Mosher R."/>
            <person name="Nagasaki H."/>
            <person name="Nakagami H."/>
            <person name="Naramoto S."/>
            <person name="Nishitani K."/>
            <person name="Ohtani M."/>
            <person name="Okamoto T."/>
            <person name="Okumura M."/>
            <person name="Phillips J."/>
            <person name="Pollak B."/>
            <person name="Reinders A."/>
            <person name="Rovekamp M."/>
            <person name="Sano R."/>
            <person name="Sawa S."/>
            <person name="Schmid M.W."/>
            <person name="Shirakawa M."/>
            <person name="Solano R."/>
            <person name="Spunde A."/>
            <person name="Suetsugu N."/>
            <person name="Sugano S."/>
            <person name="Sugiyama A."/>
            <person name="Sun R."/>
            <person name="Suzuki Y."/>
            <person name="Takenaka M."/>
            <person name="Takezawa D."/>
            <person name="Tomogane H."/>
            <person name="Tsuzuki M."/>
            <person name="Ueda T."/>
            <person name="Umeda M."/>
            <person name="Ward J.M."/>
            <person name="Watanabe Y."/>
            <person name="Yazaki K."/>
            <person name="Yokoyama R."/>
            <person name="Yoshitake Y."/>
            <person name="Yotsui I."/>
            <person name="Zachgo S."/>
            <person name="Schmutz J."/>
        </authorList>
    </citation>
    <scope>NUCLEOTIDE SEQUENCE [LARGE SCALE GENOMIC DNA]</scope>
    <source>
        <strain evidence="2">Tak-1</strain>
    </source>
</reference>
<protein>
    <submittedName>
        <fullName evidence="1">Uncharacterized protein</fullName>
    </submittedName>
</protein>
<accession>A0A2R6XAV1</accession>
<evidence type="ECO:0000313" key="2">
    <source>
        <dbReference type="Proteomes" id="UP000244005"/>
    </source>
</evidence>
<dbReference type="AlphaFoldDB" id="A0A2R6XAV1"/>